<dbReference type="GO" id="GO:0009867">
    <property type="term" value="P:jasmonic acid mediated signaling pathway"/>
    <property type="evidence" value="ECO:0007669"/>
    <property type="project" value="UniProtKB-ARBA"/>
</dbReference>
<evidence type="ECO:0000313" key="9">
    <source>
        <dbReference type="Proteomes" id="UP000008827"/>
    </source>
</evidence>
<evidence type="ECO:0000256" key="3">
    <source>
        <dbReference type="ARBA" id="ARBA00022786"/>
    </source>
</evidence>
<dbReference type="OMA" id="DCTFIPL"/>
<dbReference type="AlphaFoldDB" id="A0A0R0HGK0"/>
<dbReference type="EMBL" id="CM000844">
    <property type="protein sequence ID" value="KRH29591.1"/>
    <property type="molecule type" value="Genomic_DNA"/>
</dbReference>
<feature type="domain" description="SKP1 component POZ" evidence="6">
    <location>
        <begin position="108"/>
        <end position="170"/>
    </location>
</feature>
<dbReference type="GO" id="GO:0016567">
    <property type="term" value="P:protein ubiquitination"/>
    <property type="evidence" value="ECO:0007669"/>
    <property type="project" value="UniProtKB-UniPathway"/>
</dbReference>
<organism evidence="7">
    <name type="scientific">Glycine max</name>
    <name type="common">Soybean</name>
    <name type="synonym">Glycine hispida</name>
    <dbReference type="NCBI Taxonomy" id="3847"/>
    <lineage>
        <taxon>Eukaryota</taxon>
        <taxon>Viridiplantae</taxon>
        <taxon>Streptophyta</taxon>
        <taxon>Embryophyta</taxon>
        <taxon>Tracheophyta</taxon>
        <taxon>Spermatophyta</taxon>
        <taxon>Magnoliopsida</taxon>
        <taxon>eudicotyledons</taxon>
        <taxon>Gunneridae</taxon>
        <taxon>Pentapetalae</taxon>
        <taxon>rosids</taxon>
        <taxon>fabids</taxon>
        <taxon>Fabales</taxon>
        <taxon>Fabaceae</taxon>
        <taxon>Papilionoideae</taxon>
        <taxon>50 kb inversion clade</taxon>
        <taxon>NPAAA clade</taxon>
        <taxon>indigoferoid/millettioid clade</taxon>
        <taxon>Phaseoleae</taxon>
        <taxon>Glycine</taxon>
        <taxon>Glycine subgen. Soja</taxon>
    </lineage>
</organism>
<keyword evidence="9" id="KW-1185">Reference proteome</keyword>
<dbReference type="RefSeq" id="XP_003539037.1">
    <property type="nucleotide sequence ID" value="XM_003538989.3"/>
</dbReference>
<dbReference type="PaxDb" id="3847-GLYMA11G13365.1"/>
<reference evidence="8" key="2">
    <citation type="submission" date="2018-02" db="UniProtKB">
        <authorList>
            <consortium name="EnsemblPlants"/>
        </authorList>
    </citation>
    <scope>IDENTIFICATION</scope>
    <source>
        <strain evidence="8">Williams 82</strain>
    </source>
</reference>
<comment type="similarity">
    <text evidence="2">Belongs to the SKP1 family.</text>
</comment>
<reference evidence="7 8" key="1">
    <citation type="journal article" date="2010" name="Nature">
        <title>Genome sequence of the palaeopolyploid soybean.</title>
        <authorList>
            <person name="Schmutz J."/>
            <person name="Cannon S.B."/>
            <person name="Schlueter J."/>
            <person name="Ma J."/>
            <person name="Mitros T."/>
            <person name="Nelson W."/>
            <person name="Hyten D.L."/>
            <person name="Song Q."/>
            <person name="Thelen J.J."/>
            <person name="Cheng J."/>
            <person name="Xu D."/>
            <person name="Hellsten U."/>
            <person name="May G.D."/>
            <person name="Yu Y."/>
            <person name="Sakurai T."/>
            <person name="Umezawa T."/>
            <person name="Bhattacharyya M.K."/>
            <person name="Sandhu D."/>
            <person name="Valliyodan B."/>
            <person name="Lindquist E."/>
            <person name="Peto M."/>
            <person name="Grant D."/>
            <person name="Shu S."/>
            <person name="Goodstein D."/>
            <person name="Barry K."/>
            <person name="Futrell-Griggs M."/>
            <person name="Abernathy B."/>
            <person name="Du J."/>
            <person name="Tian Z."/>
            <person name="Zhu L."/>
            <person name="Gill N."/>
            <person name="Joshi T."/>
            <person name="Libault M."/>
            <person name="Sethuraman A."/>
            <person name="Zhang X.-C."/>
            <person name="Shinozaki K."/>
            <person name="Nguyen H.T."/>
            <person name="Wing R.A."/>
            <person name="Cregan P."/>
            <person name="Specht J."/>
            <person name="Grimwood J."/>
            <person name="Rokhsar D."/>
            <person name="Stacey G."/>
            <person name="Shoemaker R.C."/>
            <person name="Jackson S.A."/>
        </authorList>
    </citation>
    <scope>NUCLEOTIDE SEQUENCE [LARGE SCALE GENOMIC DNA]</scope>
    <source>
        <strain evidence="8">cv. Williams 82</strain>
        <tissue evidence="7">Callus</tissue>
    </source>
</reference>
<comment type="pathway">
    <text evidence="1">Protein modification; protein ubiquitination.</text>
</comment>
<evidence type="ECO:0000259" key="5">
    <source>
        <dbReference type="Pfam" id="PF01466"/>
    </source>
</evidence>
<evidence type="ECO:0000313" key="7">
    <source>
        <dbReference type="EMBL" id="KRH29591.1"/>
    </source>
</evidence>
<dbReference type="SMART" id="SM00512">
    <property type="entry name" value="Skp1"/>
    <property type="match status" value="1"/>
</dbReference>
<dbReference type="Pfam" id="PF03931">
    <property type="entry name" value="Skp1_POZ"/>
    <property type="match status" value="1"/>
</dbReference>
<evidence type="ECO:0008006" key="10">
    <source>
        <dbReference type="Google" id="ProtNLM"/>
    </source>
</evidence>
<dbReference type="GeneID" id="100811974"/>
<feature type="compositionally biased region" description="Basic and acidic residues" evidence="4">
    <location>
        <begin position="52"/>
        <end position="70"/>
    </location>
</feature>
<feature type="region of interest" description="Disordered" evidence="4">
    <location>
        <begin position="31"/>
        <end position="107"/>
    </location>
</feature>
<evidence type="ECO:0000256" key="2">
    <source>
        <dbReference type="ARBA" id="ARBA00009993"/>
    </source>
</evidence>
<dbReference type="InterPro" id="IPR016073">
    <property type="entry name" value="Skp1_comp_POZ"/>
</dbReference>
<dbReference type="Gramene" id="KRH29591">
    <property type="protein sequence ID" value="KRH29591"/>
    <property type="gene ID" value="GLYMA_11G125300"/>
</dbReference>
<dbReference type="KEGG" id="gmx:100811974"/>
<proteinExistence type="inferred from homology"/>
<gene>
    <name evidence="8" type="primary">LOC100811974</name>
    <name evidence="7" type="ORF">GLYMA_11G125300</name>
</gene>
<evidence type="ECO:0000259" key="6">
    <source>
        <dbReference type="Pfam" id="PF03931"/>
    </source>
</evidence>
<dbReference type="InterPro" id="IPR001232">
    <property type="entry name" value="SKP1-like"/>
</dbReference>
<dbReference type="GO" id="GO:0005737">
    <property type="term" value="C:cytoplasm"/>
    <property type="evidence" value="ECO:0000318"/>
    <property type="project" value="GO_Central"/>
</dbReference>
<dbReference type="SUPFAM" id="SSF54695">
    <property type="entry name" value="POZ domain"/>
    <property type="match status" value="1"/>
</dbReference>
<feature type="compositionally biased region" description="Basic and acidic residues" evidence="4">
    <location>
        <begin position="79"/>
        <end position="93"/>
    </location>
</feature>
<sequence>MAKESGSSKIEMLEISNEAMAEAQSSKIEMLEINNEAMAEAQSSKTVTMKPAEAEESKTETQKITDEESKNVPIAATEEESKKLSITKVEESKNAATATTEGEKEEAKVSLKTLDGVTFEVEAWIAKEMETVQAYIDDTSADTSAAIAIPLHNVAGRELARMVEYCKEHRRASVSAGNLKEFEERFAAALNLYEMKDLIIAANYLNTKKLLESLSRCIAKAIKNKSVEFVRDYFGVTNDYTTEEEAQYRETNAWAFRNVDEDSRN</sequence>
<dbReference type="PANTHER" id="PTHR11165">
    <property type="entry name" value="SKP1"/>
    <property type="match status" value="1"/>
</dbReference>
<dbReference type="STRING" id="3847.A0A0R0HGK0"/>
<dbReference type="GO" id="GO:0031146">
    <property type="term" value="P:SCF-dependent proteasomal ubiquitin-dependent protein catabolic process"/>
    <property type="evidence" value="ECO:0000318"/>
    <property type="project" value="GO_Central"/>
</dbReference>
<accession>A0A0R0HGK0</accession>
<dbReference type="Gene3D" id="3.30.710.10">
    <property type="entry name" value="Potassium Channel Kv1.1, Chain A"/>
    <property type="match status" value="1"/>
</dbReference>
<reference evidence="7" key="3">
    <citation type="submission" date="2018-07" db="EMBL/GenBank/DDBJ databases">
        <title>WGS assembly of Glycine max.</title>
        <authorList>
            <person name="Schmutz J."/>
            <person name="Cannon S."/>
            <person name="Schlueter J."/>
            <person name="Ma J."/>
            <person name="Mitros T."/>
            <person name="Nelson W."/>
            <person name="Hyten D."/>
            <person name="Song Q."/>
            <person name="Thelen J."/>
            <person name="Cheng J."/>
            <person name="Xu D."/>
            <person name="Hellsten U."/>
            <person name="May G."/>
            <person name="Yu Y."/>
            <person name="Sakurai T."/>
            <person name="Umezawa T."/>
            <person name="Bhattacharyya M."/>
            <person name="Sandhu D."/>
            <person name="Valliyodan B."/>
            <person name="Lindquist E."/>
            <person name="Peto M."/>
            <person name="Grant D."/>
            <person name="Shu S."/>
            <person name="Goodstein D."/>
            <person name="Barry K."/>
            <person name="Futrell-Griggs M."/>
            <person name="Abernathy B."/>
            <person name="Du J."/>
            <person name="Tian Z."/>
            <person name="Zhu L."/>
            <person name="Gill N."/>
            <person name="Joshi T."/>
            <person name="Libault M."/>
            <person name="Sethuraman A."/>
            <person name="Zhang X."/>
            <person name="Shinozaki K."/>
            <person name="Nguyen H."/>
            <person name="Wing R."/>
            <person name="Cregan P."/>
            <person name="Specht J."/>
            <person name="Grimwood J."/>
            <person name="Rokhsar D."/>
            <person name="Stacey G."/>
            <person name="Shoemaker R."/>
            <person name="Jackson S."/>
        </authorList>
    </citation>
    <scope>NUCLEOTIDE SEQUENCE</scope>
    <source>
        <tissue evidence="7">Callus</tissue>
    </source>
</reference>
<dbReference type="UniPathway" id="UPA00143"/>
<protein>
    <recommendedName>
        <fullName evidence="10">SKP1-like protein</fullName>
    </recommendedName>
</protein>
<dbReference type="Proteomes" id="UP000008827">
    <property type="component" value="Chromosome 11"/>
</dbReference>
<evidence type="ECO:0000256" key="1">
    <source>
        <dbReference type="ARBA" id="ARBA00004906"/>
    </source>
</evidence>
<feature type="domain" description="SKP1 component dimerisation" evidence="5">
    <location>
        <begin position="208"/>
        <end position="255"/>
    </location>
</feature>
<name>A0A0R0HGK0_SOYBN</name>
<dbReference type="GO" id="GO:0005634">
    <property type="term" value="C:nucleus"/>
    <property type="evidence" value="ECO:0000318"/>
    <property type="project" value="GO_Central"/>
</dbReference>
<dbReference type="InterPro" id="IPR016072">
    <property type="entry name" value="Skp1_comp_dimer"/>
</dbReference>
<keyword evidence="3" id="KW-0833">Ubl conjugation pathway</keyword>
<dbReference type="InterPro" id="IPR011333">
    <property type="entry name" value="SKP1/BTB/POZ_sf"/>
</dbReference>
<dbReference type="EnsemblPlants" id="KRH29591">
    <property type="protein sequence ID" value="KRH29591"/>
    <property type="gene ID" value="GLYMA_11G125300"/>
</dbReference>
<dbReference type="SUPFAM" id="SSF81382">
    <property type="entry name" value="Skp1 dimerisation domain-like"/>
    <property type="match status" value="1"/>
</dbReference>
<dbReference type="InterPro" id="IPR036296">
    <property type="entry name" value="SKP1-like_dim_sf"/>
</dbReference>
<dbReference type="InterPro" id="IPR016897">
    <property type="entry name" value="SKP1"/>
</dbReference>
<evidence type="ECO:0000256" key="4">
    <source>
        <dbReference type="SAM" id="MobiDB-lite"/>
    </source>
</evidence>
<dbReference type="OrthoDB" id="2342932at2759"/>
<dbReference type="SMR" id="A0A0R0HGK0"/>
<evidence type="ECO:0000313" key="8">
    <source>
        <dbReference type="EnsemblPlants" id="KRH29591"/>
    </source>
</evidence>
<dbReference type="GO" id="GO:0097602">
    <property type="term" value="F:cullin family protein binding"/>
    <property type="evidence" value="ECO:0000318"/>
    <property type="project" value="GO_Central"/>
</dbReference>
<dbReference type="Pfam" id="PF01466">
    <property type="entry name" value="Skp1"/>
    <property type="match status" value="1"/>
</dbReference>